<dbReference type="AlphaFoldDB" id="A0A2T4BSK5"/>
<evidence type="ECO:0000313" key="3">
    <source>
        <dbReference type="Proteomes" id="UP000240760"/>
    </source>
</evidence>
<evidence type="ECO:0000313" key="2">
    <source>
        <dbReference type="EMBL" id="PTB72291.1"/>
    </source>
</evidence>
<evidence type="ECO:0000256" key="1">
    <source>
        <dbReference type="SAM" id="MobiDB-lite"/>
    </source>
</evidence>
<sequence length="301" mass="32880">MIDATASATRHKPEPARSIGGQRPTKRLSCLPLRRYAHLMTIHNCRQQGFSLEIRRLRQAEVGKGTLPGTLGPVAGGLRHVEDSRDQRTNAFGETAAALPPPLSESAIRGLCAAPSPTQHPTSPIASLKGFSCRKRFADEWKWYASRQLSHTVCYTTCVTLTKMTATGPLKCDVYGFFAVAPWRKLDLSLGRTENGDPPLSKLVGIVLPTAEIQRATRMLRGLLDEGFDAQVLSMTDEVCGSGSQLTAATLLAMSRHLFVGDYCCCYCSTSLGSFGVFLFSPEVWSGMNWRREKGEGGCHE</sequence>
<dbReference type="EMBL" id="KZ679142">
    <property type="protein sequence ID" value="PTB72291.1"/>
    <property type="molecule type" value="Genomic_DNA"/>
</dbReference>
<organism evidence="2 3">
    <name type="scientific">Trichoderma longibrachiatum ATCC 18648</name>
    <dbReference type="NCBI Taxonomy" id="983965"/>
    <lineage>
        <taxon>Eukaryota</taxon>
        <taxon>Fungi</taxon>
        <taxon>Dikarya</taxon>
        <taxon>Ascomycota</taxon>
        <taxon>Pezizomycotina</taxon>
        <taxon>Sordariomycetes</taxon>
        <taxon>Hypocreomycetidae</taxon>
        <taxon>Hypocreales</taxon>
        <taxon>Hypocreaceae</taxon>
        <taxon>Trichoderma</taxon>
    </lineage>
</organism>
<proteinExistence type="predicted"/>
<keyword evidence="3" id="KW-1185">Reference proteome</keyword>
<dbReference type="Proteomes" id="UP000240760">
    <property type="component" value="Unassembled WGS sequence"/>
</dbReference>
<feature type="region of interest" description="Disordered" evidence="1">
    <location>
        <begin position="1"/>
        <end position="24"/>
    </location>
</feature>
<name>A0A2T4BSK5_TRILO</name>
<accession>A0A2T4BSK5</accession>
<protein>
    <submittedName>
        <fullName evidence="2">Uncharacterized protein</fullName>
    </submittedName>
</protein>
<reference evidence="2 3" key="1">
    <citation type="submission" date="2016-07" db="EMBL/GenBank/DDBJ databases">
        <title>Multiple horizontal gene transfer events from other fungi enriched the ability of initially mycotrophic Trichoderma (Ascomycota) to feed on dead plant biomass.</title>
        <authorList>
            <consortium name="DOE Joint Genome Institute"/>
            <person name="Aerts A."/>
            <person name="Atanasova L."/>
            <person name="Chenthamara K."/>
            <person name="Zhang J."/>
            <person name="Grujic M."/>
            <person name="Henrissat B."/>
            <person name="Kuo A."/>
            <person name="Salamov A."/>
            <person name="Lipzen A."/>
            <person name="Labutti K."/>
            <person name="Barry K."/>
            <person name="Miao Y."/>
            <person name="Rahimi M.J."/>
            <person name="Shen Q."/>
            <person name="Grigoriev I.V."/>
            <person name="Kubicek C.P."/>
            <person name="Druzhinina I.S."/>
        </authorList>
    </citation>
    <scope>NUCLEOTIDE SEQUENCE [LARGE SCALE GENOMIC DNA]</scope>
    <source>
        <strain evidence="2 3">ATCC 18648</strain>
    </source>
</reference>
<gene>
    <name evidence="2" type="ORF">M440DRAFT_163876</name>
</gene>